<keyword evidence="1" id="KW-0472">Membrane</keyword>
<evidence type="ECO:0000313" key="2">
    <source>
        <dbReference type="EMBL" id="ALJ30793.1"/>
    </source>
</evidence>
<dbReference type="KEGG" id="lku:APS55_00425"/>
<dbReference type="RefSeq" id="WP_034532540.1">
    <property type="nucleotide sequence ID" value="NZ_CP012920.1"/>
</dbReference>
<dbReference type="EMBL" id="CP012920">
    <property type="protein sequence ID" value="ALJ30793.1"/>
    <property type="molecule type" value="Genomic_DNA"/>
</dbReference>
<reference evidence="3" key="1">
    <citation type="submission" date="2015-10" db="EMBL/GenBank/DDBJ databases">
        <title>Bioinformatic analysis of the first complete genome sequence of Lactobacillus kunkeei strain MP2, an Apis mellifera gut isolate.</title>
        <authorList>
            <person name="Asenjo F."/>
            <person name="Olmos A."/>
            <person name="Henriquez-Piskulich P."/>
            <person name="Aldea P."/>
            <person name="Ugalde J.A."/>
            <person name="Trombert A.N."/>
        </authorList>
    </citation>
    <scope>NUCLEOTIDE SEQUENCE [LARGE SCALE GENOMIC DNA]</scope>
    <source>
        <strain evidence="3">MP2</strain>
    </source>
</reference>
<dbReference type="AlphaFoldDB" id="A0AAC8WB23"/>
<feature type="transmembrane region" description="Helical" evidence="1">
    <location>
        <begin position="6"/>
        <end position="28"/>
    </location>
</feature>
<protein>
    <submittedName>
        <fullName evidence="2">Uncharacterized protein</fullName>
    </submittedName>
</protein>
<keyword evidence="1" id="KW-1133">Transmembrane helix</keyword>
<accession>A0AAC8WB23</accession>
<evidence type="ECO:0000313" key="3">
    <source>
        <dbReference type="Proteomes" id="UP000067203"/>
    </source>
</evidence>
<dbReference type="Proteomes" id="UP000067203">
    <property type="component" value="Chromosome"/>
</dbReference>
<evidence type="ECO:0000256" key="1">
    <source>
        <dbReference type="SAM" id="Phobius"/>
    </source>
</evidence>
<reference evidence="2 3" key="2">
    <citation type="journal article" date="2016" name="PeerJ">
        <title>Genome sequencing and analysis of the first complete genome of Lactobacillus kunkeei strain MP2, an Apis mellifera gut isolate.</title>
        <authorList>
            <person name="Asenjo F."/>
            <person name="Olmos A."/>
            <person name="Henriquez-Piskulich P."/>
            <person name="Polanco V."/>
            <person name="Aldea P."/>
            <person name="Ugalde J.A."/>
            <person name="Trombert A.N."/>
        </authorList>
    </citation>
    <scope>NUCLEOTIDE SEQUENCE [LARGE SCALE GENOMIC DNA]</scope>
    <source>
        <strain evidence="2 3">MP2</strain>
    </source>
</reference>
<keyword evidence="1" id="KW-0812">Transmembrane</keyword>
<gene>
    <name evidence="2" type="ORF">APS55_00425</name>
</gene>
<proteinExistence type="predicted"/>
<sequence>MTSAEWQLSTMEFILGWMFAVPTTIFVMERKEKFADVFKFIYEILHLLKEEAIKKYKKSR</sequence>
<name>A0AAC8WB23_9LACO</name>
<organism evidence="2 3">
    <name type="scientific">Apilactobacillus kunkeei</name>
    <dbReference type="NCBI Taxonomy" id="148814"/>
    <lineage>
        <taxon>Bacteria</taxon>
        <taxon>Bacillati</taxon>
        <taxon>Bacillota</taxon>
        <taxon>Bacilli</taxon>
        <taxon>Lactobacillales</taxon>
        <taxon>Lactobacillaceae</taxon>
        <taxon>Apilactobacillus</taxon>
    </lineage>
</organism>